<evidence type="ECO:0000256" key="1">
    <source>
        <dbReference type="SAM" id="MobiDB-lite"/>
    </source>
</evidence>
<proteinExistence type="predicted"/>
<keyword evidence="2" id="KW-0472">Membrane</keyword>
<dbReference type="Proteomes" id="UP000076738">
    <property type="component" value="Unassembled WGS sequence"/>
</dbReference>
<keyword evidence="2" id="KW-1133">Transmembrane helix</keyword>
<dbReference type="EMBL" id="KV417352">
    <property type="protein sequence ID" value="KZO90092.1"/>
    <property type="molecule type" value="Genomic_DNA"/>
</dbReference>
<evidence type="ECO:0008006" key="5">
    <source>
        <dbReference type="Google" id="ProtNLM"/>
    </source>
</evidence>
<dbReference type="OrthoDB" id="10647832at2759"/>
<accession>A0A167G1Z1</accession>
<evidence type="ECO:0000313" key="4">
    <source>
        <dbReference type="Proteomes" id="UP000076738"/>
    </source>
</evidence>
<feature type="compositionally biased region" description="Polar residues" evidence="1">
    <location>
        <begin position="230"/>
        <end position="244"/>
    </location>
</feature>
<feature type="region of interest" description="Disordered" evidence="1">
    <location>
        <begin position="227"/>
        <end position="261"/>
    </location>
</feature>
<gene>
    <name evidence="3" type="ORF">CALVIDRAFT_542994</name>
</gene>
<feature type="transmembrane region" description="Helical" evidence="2">
    <location>
        <begin position="137"/>
        <end position="160"/>
    </location>
</feature>
<keyword evidence="2" id="KW-0812">Transmembrane</keyword>
<name>A0A167G1Z1_CALVF</name>
<reference evidence="3 4" key="1">
    <citation type="journal article" date="2016" name="Mol. Biol. Evol.">
        <title>Comparative Genomics of Early-Diverging Mushroom-Forming Fungi Provides Insights into the Origins of Lignocellulose Decay Capabilities.</title>
        <authorList>
            <person name="Nagy L.G."/>
            <person name="Riley R."/>
            <person name="Tritt A."/>
            <person name="Adam C."/>
            <person name="Daum C."/>
            <person name="Floudas D."/>
            <person name="Sun H."/>
            <person name="Yadav J.S."/>
            <person name="Pangilinan J."/>
            <person name="Larsson K.H."/>
            <person name="Matsuura K."/>
            <person name="Barry K."/>
            <person name="Labutti K."/>
            <person name="Kuo R."/>
            <person name="Ohm R.A."/>
            <person name="Bhattacharya S.S."/>
            <person name="Shirouzu T."/>
            <person name="Yoshinaga Y."/>
            <person name="Martin F.M."/>
            <person name="Grigoriev I.V."/>
            <person name="Hibbett D.S."/>
        </authorList>
    </citation>
    <scope>NUCLEOTIDE SEQUENCE [LARGE SCALE GENOMIC DNA]</scope>
    <source>
        <strain evidence="3 4">TUFC12733</strain>
    </source>
</reference>
<organism evidence="3 4">
    <name type="scientific">Calocera viscosa (strain TUFC12733)</name>
    <dbReference type="NCBI Taxonomy" id="1330018"/>
    <lineage>
        <taxon>Eukaryota</taxon>
        <taxon>Fungi</taxon>
        <taxon>Dikarya</taxon>
        <taxon>Basidiomycota</taxon>
        <taxon>Agaricomycotina</taxon>
        <taxon>Dacrymycetes</taxon>
        <taxon>Dacrymycetales</taxon>
        <taxon>Dacrymycetaceae</taxon>
        <taxon>Calocera</taxon>
    </lineage>
</organism>
<evidence type="ECO:0000313" key="3">
    <source>
        <dbReference type="EMBL" id="KZO90092.1"/>
    </source>
</evidence>
<protein>
    <recommendedName>
        <fullName evidence="5">Mid2 domain-containing protein</fullName>
    </recommendedName>
</protein>
<feature type="region of interest" description="Disordered" evidence="1">
    <location>
        <begin position="65"/>
        <end position="131"/>
    </location>
</feature>
<feature type="compositionally biased region" description="Basic and acidic residues" evidence="1">
    <location>
        <begin position="247"/>
        <end position="261"/>
    </location>
</feature>
<sequence>MIQSAQDFDLMLSDQLLLDGIPNTSPTATHPVVVSGTAIGVIVTGASRSALSTSWISSVTIFASTPTTHSSTSSSRASTTSSTRTSSNSSSRTISGGGTSTSTSTRTPSPSSTSPSLASPTSPSDDTATSTPRNTPLGAIIGGAVGGAVLLLTLLALVLLCRRRNRRTSEYRVSLVPGGMMSPPPPEPAPWFPPMPTPAPPPMTEIIAPPPGSFRTSMYQLGGDAVPYATSPSSPNGPSRTASGYTEDEKRSAGYGEEKQGERWVHTGYGYSRPVQWSPLPAYHASGGSTGSSSAPSFARMQKMYPAAAQP</sequence>
<dbReference type="AlphaFoldDB" id="A0A167G1Z1"/>
<evidence type="ECO:0000256" key="2">
    <source>
        <dbReference type="SAM" id="Phobius"/>
    </source>
</evidence>
<keyword evidence="4" id="KW-1185">Reference proteome</keyword>